<reference evidence="4 5" key="1">
    <citation type="submission" date="2015-07" db="EMBL/GenBank/DDBJ databases">
        <authorList>
            <person name="Noorani M."/>
        </authorList>
    </citation>
    <scope>NUCLEOTIDE SEQUENCE [LARGE SCALE GENOMIC DNA]</scope>
    <source>
        <strain evidence="4">BBA 69670</strain>
    </source>
</reference>
<feature type="region of interest" description="Disordered" evidence="2">
    <location>
        <begin position="286"/>
        <end position="315"/>
    </location>
</feature>
<keyword evidence="5" id="KW-1185">Reference proteome</keyword>
<name>A0A0K6G4Q7_9AGAM</name>
<keyword evidence="3" id="KW-0472">Membrane</keyword>
<keyword evidence="1" id="KW-0175">Coiled coil</keyword>
<dbReference type="AlphaFoldDB" id="A0A0K6G4Q7"/>
<dbReference type="Proteomes" id="UP000044841">
    <property type="component" value="Unassembled WGS sequence"/>
</dbReference>
<evidence type="ECO:0000313" key="5">
    <source>
        <dbReference type="Proteomes" id="UP000044841"/>
    </source>
</evidence>
<feature type="compositionally biased region" description="Polar residues" evidence="2">
    <location>
        <begin position="347"/>
        <end position="368"/>
    </location>
</feature>
<feature type="region of interest" description="Disordered" evidence="2">
    <location>
        <begin position="1"/>
        <end position="37"/>
    </location>
</feature>
<feature type="compositionally biased region" description="Basic and acidic residues" evidence="2">
    <location>
        <begin position="396"/>
        <end position="407"/>
    </location>
</feature>
<keyword evidence="3" id="KW-1133">Transmembrane helix</keyword>
<gene>
    <name evidence="4" type="ORF">RSOLAG22IIIB_10845</name>
</gene>
<feature type="transmembrane region" description="Helical" evidence="3">
    <location>
        <begin position="97"/>
        <end position="116"/>
    </location>
</feature>
<feature type="compositionally biased region" description="Basic and acidic residues" evidence="2">
    <location>
        <begin position="286"/>
        <end position="306"/>
    </location>
</feature>
<feature type="compositionally biased region" description="Polar residues" evidence="2">
    <location>
        <begin position="376"/>
        <end position="389"/>
    </location>
</feature>
<evidence type="ECO:0000256" key="3">
    <source>
        <dbReference type="SAM" id="Phobius"/>
    </source>
</evidence>
<evidence type="ECO:0000256" key="2">
    <source>
        <dbReference type="SAM" id="MobiDB-lite"/>
    </source>
</evidence>
<proteinExistence type="predicted"/>
<protein>
    <submittedName>
        <fullName evidence="4">Uncharacterized protein</fullName>
    </submittedName>
</protein>
<evidence type="ECO:0000313" key="4">
    <source>
        <dbReference type="EMBL" id="CUA73500.1"/>
    </source>
</evidence>
<sequence length="599" mass="66824">MPDTCTRNLSTSIPKEDPSLSPIDIPASGGTNHSVDDPLKHCLPDSKRLRTISLQTSVCSITGISLLDFKGNPTSEEERESILMEWCQWIVKDLRCLILWLLHTTLGLWGITIWTLEMSPFPLVAAEDQLERALARLERLEESTRSDLEQFANELHSMINDESAIWYRDPWADIRNCVTQHIEFDIVTESERLGGTIRSGLKGQHEVESLSISAFQQKIIGRIKLQAKEVESAWLGTAATIEAELEGMLSEVWKMIRDDDGFDITKGKEQELQSGSTNPVVASVVEQHETRPENAGTEERESHEQGSSDQRPNSPVDLALLTNASIQPISEIDPAYENKFPNINVDNSTSGHIHSRTSSIVNTNNSPISHPAVETQGKTSASHEQQDTGSGIGIAKPRDSTGAREPLEDLTSPGDSEYRPSVLVERSRVLKSRTGIIGSEGTIPEVGLTYQGAVQGLFKAMVKSTSYIGHFRHQCIALIQIYRHFWTMVEITDGYEYQSLHRFGIIADHALETIAGTGPKKQNKASLQEELNKAIVGLEEYCETLSGFKYYDPISLMRDARVKDQERSLKLKQIPAIKAEVDFYIHDGSEFSGRIRRKC</sequence>
<evidence type="ECO:0000256" key="1">
    <source>
        <dbReference type="SAM" id="Coils"/>
    </source>
</evidence>
<feature type="coiled-coil region" evidence="1">
    <location>
        <begin position="123"/>
        <end position="154"/>
    </location>
</feature>
<feature type="region of interest" description="Disordered" evidence="2">
    <location>
        <begin position="347"/>
        <end position="418"/>
    </location>
</feature>
<accession>A0A0K6G4Q7</accession>
<dbReference type="EMBL" id="CYGV01001391">
    <property type="protein sequence ID" value="CUA73500.1"/>
    <property type="molecule type" value="Genomic_DNA"/>
</dbReference>
<keyword evidence="3" id="KW-0812">Transmembrane</keyword>
<organism evidence="4 5">
    <name type="scientific">Rhizoctonia solani</name>
    <dbReference type="NCBI Taxonomy" id="456999"/>
    <lineage>
        <taxon>Eukaryota</taxon>
        <taxon>Fungi</taxon>
        <taxon>Dikarya</taxon>
        <taxon>Basidiomycota</taxon>
        <taxon>Agaricomycotina</taxon>
        <taxon>Agaricomycetes</taxon>
        <taxon>Cantharellales</taxon>
        <taxon>Ceratobasidiaceae</taxon>
        <taxon>Rhizoctonia</taxon>
    </lineage>
</organism>
<feature type="compositionally biased region" description="Polar residues" evidence="2">
    <location>
        <begin position="1"/>
        <end position="13"/>
    </location>
</feature>